<proteinExistence type="predicted"/>
<dbReference type="EMBL" id="UOEI01000258">
    <property type="protein sequence ID" value="VAV99468.1"/>
    <property type="molecule type" value="Genomic_DNA"/>
</dbReference>
<accession>A0A3B0SFF9</accession>
<organism evidence="2">
    <name type="scientific">hydrothermal vent metagenome</name>
    <dbReference type="NCBI Taxonomy" id="652676"/>
    <lineage>
        <taxon>unclassified sequences</taxon>
        <taxon>metagenomes</taxon>
        <taxon>ecological metagenomes</taxon>
    </lineage>
</organism>
<keyword evidence="1" id="KW-0472">Membrane</keyword>
<gene>
    <name evidence="2" type="ORF">MNBD_ACTINO01-594</name>
</gene>
<feature type="non-terminal residue" evidence="2">
    <location>
        <position position="32"/>
    </location>
</feature>
<reference evidence="2" key="1">
    <citation type="submission" date="2018-06" db="EMBL/GenBank/DDBJ databases">
        <authorList>
            <person name="Zhirakovskaya E."/>
        </authorList>
    </citation>
    <scope>NUCLEOTIDE SEQUENCE</scope>
</reference>
<evidence type="ECO:0000256" key="1">
    <source>
        <dbReference type="SAM" id="Phobius"/>
    </source>
</evidence>
<feature type="transmembrane region" description="Helical" evidence="1">
    <location>
        <begin position="12"/>
        <end position="30"/>
    </location>
</feature>
<keyword evidence="1" id="KW-0812">Transmembrane</keyword>
<keyword evidence="1" id="KW-1133">Transmembrane helix</keyword>
<sequence>MTSDHQPPPNQRTLGVIGVGLIGGSMALGLRK</sequence>
<dbReference type="AlphaFoldDB" id="A0A3B0SFF9"/>
<name>A0A3B0SFF9_9ZZZZ</name>
<evidence type="ECO:0000313" key="2">
    <source>
        <dbReference type="EMBL" id="VAV99468.1"/>
    </source>
</evidence>
<protein>
    <submittedName>
        <fullName evidence="2">Uncharacterized protein</fullName>
    </submittedName>
</protein>